<dbReference type="InterPro" id="IPR043565">
    <property type="entry name" value="PAX_fam"/>
</dbReference>
<reference evidence="8" key="1">
    <citation type="submission" date="2020-04" db="EMBL/GenBank/DDBJ databases">
        <authorList>
            <person name="Alioto T."/>
            <person name="Alioto T."/>
            <person name="Gomez Garrido J."/>
        </authorList>
    </citation>
    <scope>NUCLEOTIDE SEQUENCE</scope>
    <source>
        <strain evidence="8">A484AB</strain>
    </source>
</reference>
<name>A0A6S7I3U4_PARCT</name>
<dbReference type="InterPro" id="IPR036397">
    <property type="entry name" value="RNaseH_sf"/>
</dbReference>
<organism evidence="8 9">
    <name type="scientific">Paramuricea clavata</name>
    <name type="common">Red gorgonian</name>
    <name type="synonym">Violescent sea-whip</name>
    <dbReference type="NCBI Taxonomy" id="317549"/>
    <lineage>
        <taxon>Eukaryota</taxon>
        <taxon>Metazoa</taxon>
        <taxon>Cnidaria</taxon>
        <taxon>Anthozoa</taxon>
        <taxon>Octocorallia</taxon>
        <taxon>Malacalcyonacea</taxon>
        <taxon>Plexauridae</taxon>
        <taxon>Paramuricea</taxon>
    </lineage>
</organism>
<proteinExistence type="predicted"/>
<evidence type="ECO:0000256" key="3">
    <source>
        <dbReference type="ARBA" id="ARBA00022724"/>
    </source>
</evidence>
<keyword evidence="4" id="KW-0805">Transcription regulation</keyword>
<evidence type="ECO:0000313" key="8">
    <source>
        <dbReference type="EMBL" id="CAB4013405.1"/>
    </source>
</evidence>
<evidence type="ECO:0000256" key="4">
    <source>
        <dbReference type="ARBA" id="ARBA00023015"/>
    </source>
</evidence>
<keyword evidence="6" id="KW-0804">Transcription</keyword>
<feature type="non-terminal residue" evidence="8">
    <location>
        <position position="1"/>
    </location>
</feature>
<evidence type="ECO:0000256" key="7">
    <source>
        <dbReference type="ARBA" id="ARBA00023242"/>
    </source>
</evidence>
<dbReference type="PRINTS" id="PR00027">
    <property type="entry name" value="PAIREDBOX"/>
</dbReference>
<keyword evidence="9" id="KW-1185">Reference proteome</keyword>
<dbReference type="GO" id="GO:0000981">
    <property type="term" value="F:DNA-binding transcription factor activity, RNA polymerase II-specific"/>
    <property type="evidence" value="ECO:0007669"/>
    <property type="project" value="TreeGrafter"/>
</dbReference>
<evidence type="ECO:0000256" key="6">
    <source>
        <dbReference type="ARBA" id="ARBA00023163"/>
    </source>
</evidence>
<dbReference type="InterPro" id="IPR001523">
    <property type="entry name" value="Paired_dom"/>
</dbReference>
<keyword evidence="2" id="KW-0217">Developmental protein</keyword>
<keyword evidence="7" id="KW-0539">Nucleus</keyword>
<sequence>MIRHNNLGGTYVRGKSTPSIIRSRIVLLFYDGKSMKDISDDVKLSVEGVRKILNSYFETHSISAKLPPGKDHSVITDNVLEHIEWYKTQKPSIYAREIRDRLIRQGVSDENHAPSNSAIAYSIRWELNLTRKRLEVIPVESLTPAAIEKQNRYFEEISEFPARHIHFMDEASVIHYYDVLEGPSNGLELLQFFSDALEQRYPNGNPILSAGDAVVMDNCGFHHARHVEPVLRELLLRHGVTLIFQPPYCPELNPCEYCFAHMRKSFRNNERFTASYTELAIVNAMEFITA</sequence>
<dbReference type="OrthoDB" id="6145513at2759"/>
<dbReference type="InterPro" id="IPR009057">
    <property type="entry name" value="Homeodomain-like_sf"/>
</dbReference>
<evidence type="ECO:0000256" key="2">
    <source>
        <dbReference type="ARBA" id="ARBA00022473"/>
    </source>
</evidence>
<protein>
    <submittedName>
        <fullName evidence="8">Paired box Pax-7-like</fullName>
    </submittedName>
</protein>
<comment type="subcellular location">
    <subcellularLocation>
        <location evidence="1">Nucleus</location>
    </subcellularLocation>
</comment>
<keyword evidence="5" id="KW-0238">DNA-binding</keyword>
<dbReference type="GO" id="GO:0000978">
    <property type="term" value="F:RNA polymerase II cis-regulatory region sequence-specific DNA binding"/>
    <property type="evidence" value="ECO:0007669"/>
    <property type="project" value="TreeGrafter"/>
</dbReference>
<dbReference type="AlphaFoldDB" id="A0A6S7I3U4"/>
<dbReference type="PANTHER" id="PTHR45636">
    <property type="entry name" value="PAIRED BOX PROTEIN PAX-6-RELATED-RELATED"/>
    <property type="match status" value="1"/>
</dbReference>
<dbReference type="EMBL" id="CACRXK020007873">
    <property type="protein sequence ID" value="CAB4013405.1"/>
    <property type="molecule type" value="Genomic_DNA"/>
</dbReference>
<gene>
    <name evidence="8" type="ORF">PACLA_8A016874</name>
</gene>
<dbReference type="InterPro" id="IPR038717">
    <property type="entry name" value="Tc1-like_DDE_dom"/>
</dbReference>
<comment type="caution">
    <text evidence="8">The sequence shown here is derived from an EMBL/GenBank/DDBJ whole genome shotgun (WGS) entry which is preliminary data.</text>
</comment>
<evidence type="ECO:0000313" key="9">
    <source>
        <dbReference type="Proteomes" id="UP001152795"/>
    </source>
</evidence>
<evidence type="ECO:0000256" key="1">
    <source>
        <dbReference type="ARBA" id="ARBA00004123"/>
    </source>
</evidence>
<dbReference type="SMART" id="SM00351">
    <property type="entry name" value="PAX"/>
    <property type="match status" value="1"/>
</dbReference>
<dbReference type="InterPro" id="IPR036388">
    <property type="entry name" value="WH-like_DNA-bd_sf"/>
</dbReference>
<accession>A0A6S7I3U4</accession>
<dbReference type="Gene3D" id="3.30.420.10">
    <property type="entry name" value="Ribonuclease H-like superfamily/Ribonuclease H"/>
    <property type="match status" value="1"/>
</dbReference>
<dbReference type="Pfam" id="PF13358">
    <property type="entry name" value="DDE_3"/>
    <property type="match status" value="1"/>
</dbReference>
<dbReference type="SUPFAM" id="SSF46689">
    <property type="entry name" value="Homeodomain-like"/>
    <property type="match status" value="1"/>
</dbReference>
<dbReference type="Pfam" id="PF00292">
    <property type="entry name" value="PAX"/>
    <property type="match status" value="1"/>
</dbReference>
<evidence type="ECO:0000256" key="5">
    <source>
        <dbReference type="ARBA" id="ARBA00023125"/>
    </source>
</evidence>
<dbReference type="PROSITE" id="PS51057">
    <property type="entry name" value="PAIRED_2"/>
    <property type="match status" value="1"/>
</dbReference>
<dbReference type="Gene3D" id="1.10.10.10">
    <property type="entry name" value="Winged helix-like DNA-binding domain superfamily/Winged helix DNA-binding domain"/>
    <property type="match status" value="2"/>
</dbReference>
<keyword evidence="3" id="KW-0563">Paired box</keyword>
<dbReference type="GO" id="GO:0005634">
    <property type="term" value="C:nucleus"/>
    <property type="evidence" value="ECO:0007669"/>
    <property type="project" value="UniProtKB-SubCell"/>
</dbReference>
<dbReference type="PANTHER" id="PTHR45636:SF41">
    <property type="entry name" value="PAIRED BOX PROTEIN PAX-6-RELATED"/>
    <property type="match status" value="1"/>
</dbReference>
<dbReference type="Proteomes" id="UP001152795">
    <property type="component" value="Unassembled WGS sequence"/>
</dbReference>